<dbReference type="Pfam" id="PF01532">
    <property type="entry name" value="Glyco_hydro_47"/>
    <property type="match status" value="1"/>
</dbReference>
<accession>A0ABV0PKK5</accession>
<proteinExistence type="inferred from homology"/>
<protein>
    <submittedName>
        <fullName evidence="6">ER degradation-enhancing alpha-mannosidase-like protein 3</fullName>
    </submittedName>
</protein>
<dbReference type="InterPro" id="IPR012341">
    <property type="entry name" value="6hp_glycosidase-like_sf"/>
</dbReference>
<dbReference type="PANTHER" id="PTHR45679">
    <property type="entry name" value="ER DEGRADATION-ENHANCING ALPHA-MANNOSIDASE-LIKE PROTEIN 2"/>
    <property type="match status" value="1"/>
</dbReference>
<dbReference type="PANTHER" id="PTHR45679:SF4">
    <property type="entry name" value="ALPHA-1,2-MANNOSIDASE"/>
    <property type="match status" value="1"/>
</dbReference>
<name>A0ABV0PKK5_9TELE</name>
<organism evidence="6 7">
    <name type="scientific">Goodea atripinnis</name>
    <dbReference type="NCBI Taxonomy" id="208336"/>
    <lineage>
        <taxon>Eukaryota</taxon>
        <taxon>Metazoa</taxon>
        <taxon>Chordata</taxon>
        <taxon>Craniata</taxon>
        <taxon>Vertebrata</taxon>
        <taxon>Euteleostomi</taxon>
        <taxon>Actinopterygii</taxon>
        <taxon>Neopterygii</taxon>
        <taxon>Teleostei</taxon>
        <taxon>Neoteleostei</taxon>
        <taxon>Acanthomorphata</taxon>
        <taxon>Ovalentaria</taxon>
        <taxon>Atherinomorphae</taxon>
        <taxon>Cyprinodontiformes</taxon>
        <taxon>Goodeidae</taxon>
        <taxon>Goodea</taxon>
    </lineage>
</organism>
<evidence type="ECO:0000256" key="4">
    <source>
        <dbReference type="ARBA" id="ARBA00023180"/>
    </source>
</evidence>
<evidence type="ECO:0000313" key="7">
    <source>
        <dbReference type="Proteomes" id="UP001476798"/>
    </source>
</evidence>
<dbReference type="Gene3D" id="1.50.10.10">
    <property type="match status" value="1"/>
</dbReference>
<keyword evidence="4" id="KW-0325">Glycoprotein</keyword>
<evidence type="ECO:0000313" key="6">
    <source>
        <dbReference type="EMBL" id="MEQ2184015.1"/>
    </source>
</evidence>
<keyword evidence="7" id="KW-1185">Reference proteome</keyword>
<dbReference type="SUPFAM" id="SSF48225">
    <property type="entry name" value="Seven-hairpin glycosidases"/>
    <property type="match status" value="1"/>
</dbReference>
<evidence type="ECO:0000256" key="1">
    <source>
        <dbReference type="ARBA" id="ARBA00004240"/>
    </source>
</evidence>
<comment type="subcellular location">
    <subcellularLocation>
        <location evidence="1">Endoplasmic reticulum</location>
    </subcellularLocation>
</comment>
<comment type="similarity">
    <text evidence="2">Belongs to the glycosyl hydrolase 47 family.</text>
</comment>
<dbReference type="Proteomes" id="UP001476798">
    <property type="component" value="Unassembled WGS sequence"/>
</dbReference>
<comment type="caution">
    <text evidence="6">The sequence shown here is derived from an EMBL/GenBank/DDBJ whole genome shotgun (WGS) entry which is preliminary data.</text>
</comment>
<keyword evidence="5" id="KW-0834">Unfolded protein response</keyword>
<evidence type="ECO:0000256" key="2">
    <source>
        <dbReference type="ARBA" id="ARBA00007658"/>
    </source>
</evidence>
<evidence type="ECO:0000256" key="3">
    <source>
        <dbReference type="ARBA" id="ARBA00022824"/>
    </source>
</evidence>
<sequence>MISPLSSHSHQATGDPYYLEAGRTILDNLNRFARVPCGFAAMKDVRTGSHEDRMDSFFLAEMFKYLFLLFAEAEDIPFDVEGYVFTTEAHLLPLSLSTAPNSSSIPSNRTVI</sequence>
<keyword evidence="3" id="KW-0256">Endoplasmic reticulum</keyword>
<gene>
    <name evidence="6" type="primary">EDEM3</name>
    <name evidence="6" type="ORF">GOODEAATRI_003707</name>
</gene>
<evidence type="ECO:0000256" key="5">
    <source>
        <dbReference type="ARBA" id="ARBA00023230"/>
    </source>
</evidence>
<dbReference type="InterPro" id="IPR036026">
    <property type="entry name" value="Seven-hairpin_glycosidases"/>
</dbReference>
<reference evidence="6 7" key="1">
    <citation type="submission" date="2021-06" db="EMBL/GenBank/DDBJ databases">
        <authorList>
            <person name="Palmer J.M."/>
        </authorList>
    </citation>
    <scope>NUCLEOTIDE SEQUENCE [LARGE SCALE GENOMIC DNA]</scope>
    <source>
        <strain evidence="6 7">GA_2019</strain>
        <tissue evidence="6">Muscle</tissue>
    </source>
</reference>
<dbReference type="InterPro" id="IPR001382">
    <property type="entry name" value="Glyco_hydro_47"/>
</dbReference>
<dbReference type="EMBL" id="JAHRIO010080111">
    <property type="protein sequence ID" value="MEQ2184015.1"/>
    <property type="molecule type" value="Genomic_DNA"/>
</dbReference>
<dbReference type="InterPro" id="IPR044674">
    <property type="entry name" value="EDEM1/2/3"/>
</dbReference>